<dbReference type="InterPro" id="IPR038152">
    <property type="entry name" value="Carbam_trans_C_sf"/>
</dbReference>
<dbReference type="InterPro" id="IPR031730">
    <property type="entry name" value="Carbam_trans_C"/>
</dbReference>
<dbReference type="Gene3D" id="3.30.420.40">
    <property type="match status" value="2"/>
</dbReference>
<feature type="domain" description="Carbamoyltransferase" evidence="2">
    <location>
        <begin position="265"/>
        <end position="317"/>
    </location>
</feature>
<evidence type="ECO:0000313" key="4">
    <source>
        <dbReference type="EMBL" id="SCF07793.1"/>
    </source>
</evidence>
<gene>
    <name evidence="4" type="ORF">GA0070558_12556</name>
</gene>
<dbReference type="InterPro" id="IPR043129">
    <property type="entry name" value="ATPase_NBD"/>
</dbReference>
<evidence type="ECO:0000256" key="1">
    <source>
        <dbReference type="ARBA" id="ARBA00006129"/>
    </source>
</evidence>
<dbReference type="Pfam" id="PF16861">
    <property type="entry name" value="Carbam_trans_C"/>
    <property type="match status" value="1"/>
</dbReference>
<name>A0A1C4XH79_9ACTN</name>
<evidence type="ECO:0000313" key="5">
    <source>
        <dbReference type="Proteomes" id="UP000199375"/>
    </source>
</evidence>
<dbReference type="EMBL" id="FMCW01000025">
    <property type="protein sequence ID" value="SCF07793.1"/>
    <property type="molecule type" value="Genomic_DNA"/>
</dbReference>
<reference evidence="4 5" key="1">
    <citation type="submission" date="2016-06" db="EMBL/GenBank/DDBJ databases">
        <authorList>
            <person name="Kjaerup R.B."/>
            <person name="Dalgaard T.S."/>
            <person name="Juul-Madsen H.R."/>
        </authorList>
    </citation>
    <scope>NUCLEOTIDE SEQUENCE [LARGE SCALE GENOMIC DNA]</scope>
    <source>
        <strain evidence="4 5">DSM 45626</strain>
    </source>
</reference>
<dbReference type="Gene3D" id="3.90.870.20">
    <property type="entry name" value="Carbamoyltransferase, C-terminal domain"/>
    <property type="match status" value="1"/>
</dbReference>
<dbReference type="GO" id="GO:0016740">
    <property type="term" value="F:transferase activity"/>
    <property type="evidence" value="ECO:0007669"/>
    <property type="project" value="UniProtKB-KW"/>
</dbReference>
<dbReference type="AlphaFoldDB" id="A0A1C4XH79"/>
<organism evidence="4 5">
    <name type="scientific">Micromonospora haikouensis</name>
    <dbReference type="NCBI Taxonomy" id="686309"/>
    <lineage>
        <taxon>Bacteria</taxon>
        <taxon>Bacillati</taxon>
        <taxon>Actinomycetota</taxon>
        <taxon>Actinomycetes</taxon>
        <taxon>Micromonosporales</taxon>
        <taxon>Micromonosporaceae</taxon>
        <taxon>Micromonospora</taxon>
    </lineage>
</organism>
<feature type="domain" description="Carbamoyltransferase C-terminal" evidence="3">
    <location>
        <begin position="372"/>
        <end position="535"/>
    </location>
</feature>
<dbReference type="PANTHER" id="PTHR34847">
    <property type="entry name" value="NODULATION PROTEIN U"/>
    <property type="match status" value="1"/>
</dbReference>
<comment type="similarity">
    <text evidence="1">Belongs to the NodU/CmcH family.</text>
</comment>
<dbReference type="PANTHER" id="PTHR34847:SF1">
    <property type="entry name" value="NODULATION PROTEIN U"/>
    <property type="match status" value="1"/>
</dbReference>
<evidence type="ECO:0000259" key="3">
    <source>
        <dbReference type="Pfam" id="PF16861"/>
    </source>
</evidence>
<dbReference type="Proteomes" id="UP000199375">
    <property type="component" value="Unassembled WGS sequence"/>
</dbReference>
<feature type="domain" description="Carbamoyltransferase" evidence="2">
    <location>
        <begin position="113"/>
        <end position="206"/>
    </location>
</feature>
<keyword evidence="4" id="KW-0808">Transferase</keyword>
<dbReference type="SUPFAM" id="SSF53067">
    <property type="entry name" value="Actin-like ATPase domain"/>
    <property type="match status" value="1"/>
</dbReference>
<dbReference type="RefSeq" id="WP_091283773.1">
    <property type="nucleotide sequence ID" value="NZ_FMCW01000025.1"/>
</dbReference>
<protein>
    <submittedName>
        <fullName evidence="4">Carbamoyltransferase</fullName>
    </submittedName>
</protein>
<proteinExistence type="inferred from homology"/>
<accession>A0A1C4XH79</accession>
<sequence length="541" mass="58926">MDGDRSRSTRVILSINFNHDGSGVLLVDGEIAGYLTTERFSRLKKHPGLREDDLDELFTQAGVDLADVDHVLLCNLHNMDSPDIPVMHGSDLKHTWFEFWVNQTNTAVRIRGRRIPCTVNPDHHLIHAAAAYYTSPFESGVALAIDPTGCRAFVGRDHRLQPSLIDFDAWFNANIGYCQVANLQFGSAIVGAGKVMALAPYGRPADGPAAEAADVRTFPQLLALAEKDPRPVAVAGRELNATLAFYIQLGLERQLGVVFDQLAHYATRNGVARAVALSGGTALNVVANEIAFRRSGFERIHLHPACGDDGTALGAALWFWHHVLGHPRRGYTAAELMYAGPEYPEPAVRRALAEHGDRIVVEPTGDHVERAADLLAAGEVIGWFDGAAEVGPRALGHRSILADPRDAAMRDRINATIKFREHFRPLAPAVLDEHAVEWFGIRDSPFMLRAAPVLRPGVDAVTHVDGTARLQTVARSDNPAYYDLIRAFAARTGVPMVLNTSLNTRGEPIAQTPSDALHTLVEGGLDRLVLPGYVVGRRGAR</sequence>
<evidence type="ECO:0000259" key="2">
    <source>
        <dbReference type="Pfam" id="PF02543"/>
    </source>
</evidence>
<dbReference type="Pfam" id="PF02543">
    <property type="entry name" value="Carbam_trans_N"/>
    <property type="match status" value="2"/>
</dbReference>
<dbReference type="CDD" id="cd24033">
    <property type="entry name" value="ASKHA_NBD_NodU_CmcH-like_N"/>
    <property type="match status" value="1"/>
</dbReference>
<dbReference type="InterPro" id="IPR051338">
    <property type="entry name" value="NodU/CmcH_Carbamoyltrnsfr"/>
</dbReference>
<dbReference type="InterPro" id="IPR003696">
    <property type="entry name" value="Carbtransf_dom"/>
</dbReference>